<dbReference type="InterPro" id="IPR043502">
    <property type="entry name" value="DNA/RNA_pol_sf"/>
</dbReference>
<evidence type="ECO:0000259" key="8">
    <source>
        <dbReference type="Pfam" id="PF00136"/>
    </source>
</evidence>
<dbReference type="InterPro" id="IPR023211">
    <property type="entry name" value="DNA_pol_palm_dom_sf"/>
</dbReference>
<comment type="caution">
    <text evidence="10">The sequence shown here is derived from an EMBL/GenBank/DDBJ whole genome shotgun (WGS) entry which is preliminary data.</text>
</comment>
<dbReference type="GO" id="GO:0003677">
    <property type="term" value="F:DNA binding"/>
    <property type="evidence" value="ECO:0007669"/>
    <property type="project" value="UniProtKB-KW"/>
</dbReference>
<dbReference type="EC" id="2.7.7.7" evidence="2"/>
<dbReference type="Proteomes" id="UP000266389">
    <property type="component" value="Unassembled WGS sequence"/>
</dbReference>
<dbReference type="InterPro" id="IPR006172">
    <property type="entry name" value="DNA-dir_DNA_pol_B"/>
</dbReference>
<dbReference type="InterPro" id="IPR042087">
    <property type="entry name" value="DNA_pol_B_thumb"/>
</dbReference>
<evidence type="ECO:0000313" key="11">
    <source>
        <dbReference type="Proteomes" id="UP000266389"/>
    </source>
</evidence>
<organism evidence="10 11">
    <name type="scientific">Candidatus Thermochlorobacter aerophilus</name>
    <dbReference type="NCBI Taxonomy" id="1868324"/>
    <lineage>
        <taxon>Bacteria</taxon>
        <taxon>Pseudomonadati</taxon>
        <taxon>Chlorobiota</taxon>
        <taxon>Chlorobiia</taxon>
        <taxon>Chlorobiales</taxon>
        <taxon>Candidatus Thermochlorobacteriaceae</taxon>
        <taxon>Candidatus Thermochlorobacter</taxon>
    </lineage>
</organism>
<dbReference type="SUPFAM" id="SSF56672">
    <property type="entry name" value="DNA/RNA polymerases"/>
    <property type="match status" value="1"/>
</dbReference>
<dbReference type="EMBL" id="PHFL01000045">
    <property type="protein sequence ID" value="RFM24249.1"/>
    <property type="molecule type" value="Genomic_DNA"/>
</dbReference>
<dbReference type="SUPFAM" id="SSF53098">
    <property type="entry name" value="Ribonuclease H-like"/>
    <property type="match status" value="1"/>
</dbReference>
<dbReference type="Gene3D" id="3.30.420.10">
    <property type="entry name" value="Ribonuclease H-like superfamily/Ribonuclease H"/>
    <property type="match status" value="1"/>
</dbReference>
<keyword evidence="4" id="KW-0548">Nucleotidyltransferase</keyword>
<dbReference type="GO" id="GO:0003887">
    <property type="term" value="F:DNA-directed DNA polymerase activity"/>
    <property type="evidence" value="ECO:0007669"/>
    <property type="project" value="UniProtKB-KW"/>
</dbReference>
<evidence type="ECO:0000256" key="2">
    <source>
        <dbReference type="ARBA" id="ARBA00012417"/>
    </source>
</evidence>
<dbReference type="InterPro" id="IPR006134">
    <property type="entry name" value="DNA-dir_DNA_pol_B_multi_dom"/>
</dbReference>
<evidence type="ECO:0000259" key="9">
    <source>
        <dbReference type="Pfam" id="PF03104"/>
    </source>
</evidence>
<evidence type="ECO:0000256" key="6">
    <source>
        <dbReference type="ARBA" id="ARBA00023125"/>
    </source>
</evidence>
<sequence length="813" mass="93703">MPNAHEEKAAEERIESLAQSALANELLYGKDREEHIVAAHQISDNQIRLYKREAGEITFRDEPFYPFFFLASPGLLSGFKAEVGGGFWLKELEGNNYYKYLAIFKSWKDYRAAIDYATNMKRKLSCDENGYTQDEDGDRRIEEIYSKADAVSQYLFQTGKTLFKNMTFRDLRRMQLDIETYYDKEAQQLSGIHIGREKIIIIALSDSTGWEEVLHIKAQSEREMLARLVKLIQERDPDVIEGHNIFSFDLPYIQRRCEINGIKFAVGRDGSTPRSYPASIRFAERTIEYPYCEIAGRHVIDTLFLVQWFDMAKRAMPSYSLKECAKYFGFASENRVYIDHKDIAETWDKTPDKLLAYALDDVRETGKLSELLSGSNFYMTQMMPFSYAQVSRMGPAAKIEALFVREYLRQKRSIPRPQQGQQESGGYTEVFLKGILGPIVYADVESLYPSIMLAYNVCPASDELRLFPKILTDLKNLRLEAKGRMKAAKKIGDKNSADLYDAMQNSFKILINAMYGYLGFRAGIFNDYSEADRVTTTGQMIAKKMIAEFEKRGCRIVEVDTDGIYFIPPPNVRTEEEEANLVKEVSATMPEGITIAYDGRFKKMVSYMKKNYLLQSYDGKIKIKGSSLVSRSAEKFGREFVRKGFECLLNEDIAGLHELYVQTRERIINKEMDVSEFSRTETLKSSVEEYQQEVRAGKRNKAITYEIVIRNKLSVSKGDRITYYVTGSGLSGNYAERGKLASEWNRDKPDQNVDFYLKRLDEFAEKFRDFFKPSDFSRIFSADELFGFSPDGIEIIKEIQHRDTAEIEEEIPF</sequence>
<dbReference type="Gene3D" id="1.10.132.60">
    <property type="entry name" value="DNA polymerase family B, C-terminal domain"/>
    <property type="match status" value="1"/>
</dbReference>
<dbReference type="CDD" id="cd05538">
    <property type="entry name" value="POLBc_Pol_II_B"/>
    <property type="match status" value="1"/>
</dbReference>
<comment type="catalytic activity">
    <reaction evidence="7">
        <text>DNA(n) + a 2'-deoxyribonucleoside 5'-triphosphate = DNA(n+1) + diphosphate</text>
        <dbReference type="Rhea" id="RHEA:22508"/>
        <dbReference type="Rhea" id="RHEA-COMP:17339"/>
        <dbReference type="Rhea" id="RHEA-COMP:17340"/>
        <dbReference type="ChEBI" id="CHEBI:33019"/>
        <dbReference type="ChEBI" id="CHEBI:61560"/>
        <dbReference type="ChEBI" id="CHEBI:173112"/>
        <dbReference type="EC" id="2.7.7.7"/>
    </reaction>
</comment>
<accession>A0A395M0E4</accession>
<dbReference type="InterPro" id="IPR006133">
    <property type="entry name" value="DNA-dir_DNA_pol_B_exonuc"/>
</dbReference>
<dbReference type="PANTHER" id="PTHR10322:SF23">
    <property type="entry name" value="DNA POLYMERASE DELTA CATALYTIC SUBUNIT"/>
    <property type="match status" value="1"/>
</dbReference>
<evidence type="ECO:0000256" key="5">
    <source>
        <dbReference type="ARBA" id="ARBA00022932"/>
    </source>
</evidence>
<keyword evidence="5" id="KW-0239">DNA-directed DNA polymerase</keyword>
<feature type="domain" description="DNA-directed DNA polymerase family B multifunctional" evidence="8">
    <location>
        <begin position="466"/>
        <end position="760"/>
    </location>
</feature>
<dbReference type="SMART" id="SM00486">
    <property type="entry name" value="POLBc"/>
    <property type="match status" value="1"/>
</dbReference>
<evidence type="ECO:0000256" key="3">
    <source>
        <dbReference type="ARBA" id="ARBA00022679"/>
    </source>
</evidence>
<dbReference type="PANTHER" id="PTHR10322">
    <property type="entry name" value="DNA POLYMERASE CATALYTIC SUBUNIT"/>
    <property type="match status" value="1"/>
</dbReference>
<proteinExistence type="inferred from homology"/>
<dbReference type="InterPro" id="IPR036397">
    <property type="entry name" value="RNaseH_sf"/>
</dbReference>
<gene>
    <name evidence="10" type="ORF">D0433_07225</name>
</gene>
<dbReference type="AlphaFoldDB" id="A0A395M0E4"/>
<dbReference type="Gene3D" id="3.90.1600.10">
    <property type="entry name" value="Palm domain of DNA polymerase"/>
    <property type="match status" value="1"/>
</dbReference>
<dbReference type="Pfam" id="PF03104">
    <property type="entry name" value="DNA_pol_B_exo1"/>
    <property type="match status" value="1"/>
</dbReference>
<feature type="domain" description="DNA-directed DNA polymerase family B exonuclease" evidence="9">
    <location>
        <begin position="214"/>
        <end position="323"/>
    </location>
</feature>
<dbReference type="CDD" id="cd05785">
    <property type="entry name" value="DNA_polB_like2_exo"/>
    <property type="match status" value="1"/>
</dbReference>
<dbReference type="PRINTS" id="PR00106">
    <property type="entry name" value="DNAPOLB"/>
</dbReference>
<name>A0A395M0E4_9BACT</name>
<evidence type="ECO:0000256" key="4">
    <source>
        <dbReference type="ARBA" id="ARBA00022695"/>
    </source>
</evidence>
<evidence type="ECO:0000256" key="1">
    <source>
        <dbReference type="ARBA" id="ARBA00005755"/>
    </source>
</evidence>
<dbReference type="InterPro" id="IPR012337">
    <property type="entry name" value="RNaseH-like_sf"/>
</dbReference>
<evidence type="ECO:0000256" key="7">
    <source>
        <dbReference type="ARBA" id="ARBA00049244"/>
    </source>
</evidence>
<dbReference type="Pfam" id="PF00136">
    <property type="entry name" value="DNA_pol_B"/>
    <property type="match status" value="1"/>
</dbReference>
<comment type="similarity">
    <text evidence="1">Belongs to the DNA polymerase type-B family.</text>
</comment>
<reference evidence="10 11" key="1">
    <citation type="journal article" date="2011" name="ISME J.">
        <title>Community ecology of hot spring cyanobacterial mats: predominant populations and their functional potential.</title>
        <authorList>
            <person name="Klatt C.G."/>
            <person name="Wood J.M."/>
            <person name="Rusch D.B."/>
            <person name="Bateson M.M."/>
            <person name="Hamamura N."/>
            <person name="Heidelberg J.F."/>
            <person name="Grossman A.R."/>
            <person name="Bhaya D."/>
            <person name="Cohan F.M."/>
            <person name="Kuhl M."/>
            <person name="Bryant D.A."/>
            <person name="Ward D.M."/>
        </authorList>
    </citation>
    <scope>NUCLEOTIDE SEQUENCE [LARGE SCALE GENOMIC DNA]</scope>
    <source>
        <strain evidence="10">OS</strain>
    </source>
</reference>
<dbReference type="InterPro" id="IPR050240">
    <property type="entry name" value="DNA_pol_type-B"/>
</dbReference>
<dbReference type="GO" id="GO:0000166">
    <property type="term" value="F:nucleotide binding"/>
    <property type="evidence" value="ECO:0007669"/>
    <property type="project" value="InterPro"/>
</dbReference>
<protein>
    <recommendedName>
        <fullName evidence="2">DNA-directed DNA polymerase</fullName>
        <ecNumber evidence="2">2.7.7.7</ecNumber>
    </recommendedName>
</protein>
<keyword evidence="3" id="KW-0808">Transferase</keyword>
<keyword evidence="6" id="KW-0238">DNA-binding</keyword>
<evidence type="ECO:0000313" key="10">
    <source>
        <dbReference type="EMBL" id="RFM24249.1"/>
    </source>
</evidence>